<gene>
    <name evidence="2" type="ORF">B0T16DRAFT_388753</name>
</gene>
<name>A0AA39Y9K7_9PEZI</name>
<proteinExistence type="predicted"/>
<accession>A0AA39Y9K7</accession>
<organism evidence="2 3">
    <name type="scientific">Cercophora newfieldiana</name>
    <dbReference type="NCBI Taxonomy" id="92897"/>
    <lineage>
        <taxon>Eukaryota</taxon>
        <taxon>Fungi</taxon>
        <taxon>Dikarya</taxon>
        <taxon>Ascomycota</taxon>
        <taxon>Pezizomycotina</taxon>
        <taxon>Sordariomycetes</taxon>
        <taxon>Sordariomycetidae</taxon>
        <taxon>Sordariales</taxon>
        <taxon>Lasiosphaeriaceae</taxon>
        <taxon>Cercophora</taxon>
    </lineage>
</organism>
<evidence type="ECO:0000256" key="1">
    <source>
        <dbReference type="SAM" id="SignalP"/>
    </source>
</evidence>
<dbReference type="EMBL" id="JAULSV010000003">
    <property type="protein sequence ID" value="KAK0648553.1"/>
    <property type="molecule type" value="Genomic_DNA"/>
</dbReference>
<keyword evidence="3" id="KW-1185">Reference proteome</keyword>
<dbReference type="AlphaFoldDB" id="A0AA39Y9K7"/>
<keyword evidence="1" id="KW-0732">Signal</keyword>
<sequence>MKFSSSSRAVAAAVGLLVQVADAKSVVSDVYGWQYELDTTVPTILTKDEMFTIGDAHNKTVSIELVDGTMMLVDQLAKKQVATFGGALDEWARAAYPSPALIASMKKSGELDEVKAGLNGILGAVAAGAPMDKALAAHKAEQEVAGLTKRNCLCIGPVYVCSDLCPAWPRRLAAHSLVERAWVPSLV</sequence>
<dbReference type="Proteomes" id="UP001174936">
    <property type="component" value="Unassembled WGS sequence"/>
</dbReference>
<feature type="chain" id="PRO_5041304679" evidence="1">
    <location>
        <begin position="24"/>
        <end position="187"/>
    </location>
</feature>
<comment type="caution">
    <text evidence="2">The sequence shown here is derived from an EMBL/GenBank/DDBJ whole genome shotgun (WGS) entry which is preliminary data.</text>
</comment>
<feature type="signal peptide" evidence="1">
    <location>
        <begin position="1"/>
        <end position="23"/>
    </location>
</feature>
<evidence type="ECO:0000313" key="2">
    <source>
        <dbReference type="EMBL" id="KAK0648553.1"/>
    </source>
</evidence>
<reference evidence="2" key="1">
    <citation type="submission" date="2023-06" db="EMBL/GenBank/DDBJ databases">
        <title>Genome-scale phylogeny and comparative genomics of the fungal order Sordariales.</title>
        <authorList>
            <consortium name="Lawrence Berkeley National Laboratory"/>
            <person name="Hensen N."/>
            <person name="Bonometti L."/>
            <person name="Westerberg I."/>
            <person name="Brannstrom I.O."/>
            <person name="Guillou S."/>
            <person name="Cros-Aarteil S."/>
            <person name="Calhoun S."/>
            <person name="Haridas S."/>
            <person name="Kuo A."/>
            <person name="Mondo S."/>
            <person name="Pangilinan J."/>
            <person name="Riley R."/>
            <person name="Labutti K."/>
            <person name="Andreopoulos B."/>
            <person name="Lipzen A."/>
            <person name="Chen C."/>
            <person name="Yanf M."/>
            <person name="Daum C."/>
            <person name="Ng V."/>
            <person name="Clum A."/>
            <person name="Steindorff A."/>
            <person name="Ohm R."/>
            <person name="Martin F."/>
            <person name="Silar P."/>
            <person name="Natvig D."/>
            <person name="Lalanne C."/>
            <person name="Gautier V."/>
            <person name="Ament-Velasquez S.L."/>
            <person name="Kruys A."/>
            <person name="Hutchinson M.I."/>
            <person name="Powell A.J."/>
            <person name="Barry K."/>
            <person name="Miller A.N."/>
            <person name="Grigoriev I.V."/>
            <person name="Debuchy R."/>
            <person name="Gladieux P."/>
            <person name="Thoren M.H."/>
            <person name="Johannesson H."/>
        </authorList>
    </citation>
    <scope>NUCLEOTIDE SEQUENCE</scope>
    <source>
        <strain evidence="2">SMH2532-1</strain>
    </source>
</reference>
<protein>
    <submittedName>
        <fullName evidence="2">Uncharacterized protein</fullName>
    </submittedName>
</protein>
<evidence type="ECO:0000313" key="3">
    <source>
        <dbReference type="Proteomes" id="UP001174936"/>
    </source>
</evidence>